<dbReference type="PANTHER" id="PTHR32552:SF68">
    <property type="entry name" value="FERRICHROME OUTER MEMBRANE TRANSPORTER_PHAGE RECEPTOR"/>
    <property type="match status" value="1"/>
</dbReference>
<evidence type="ECO:0000313" key="18">
    <source>
        <dbReference type="EMBL" id="RMX04332.1"/>
    </source>
</evidence>
<evidence type="ECO:0000256" key="13">
    <source>
        <dbReference type="ARBA" id="ARBA00023237"/>
    </source>
</evidence>
<dbReference type="InterPro" id="IPR012910">
    <property type="entry name" value="Plug_dom"/>
</dbReference>
<evidence type="ECO:0000256" key="12">
    <source>
        <dbReference type="ARBA" id="ARBA00023170"/>
    </source>
</evidence>
<dbReference type="RefSeq" id="WP_122231224.1">
    <property type="nucleotide sequence ID" value="NZ_RDQO01000005.1"/>
</dbReference>
<dbReference type="InterPro" id="IPR000531">
    <property type="entry name" value="Beta-barrel_TonB"/>
</dbReference>
<evidence type="ECO:0000256" key="8">
    <source>
        <dbReference type="ARBA" id="ARBA00023004"/>
    </source>
</evidence>
<keyword evidence="7" id="KW-0732">Signal</keyword>
<keyword evidence="5" id="KW-0410">Iron transport</keyword>
<keyword evidence="8" id="KW-0408">Iron</keyword>
<keyword evidence="4 14" id="KW-1134">Transmembrane beta strand</keyword>
<evidence type="ECO:0000259" key="17">
    <source>
        <dbReference type="Pfam" id="PF07715"/>
    </source>
</evidence>
<keyword evidence="10 15" id="KW-0798">TonB box</keyword>
<keyword evidence="12 18" id="KW-0675">Receptor</keyword>
<dbReference type="Pfam" id="PF00593">
    <property type="entry name" value="TonB_dep_Rec_b-barrel"/>
    <property type="match status" value="1"/>
</dbReference>
<evidence type="ECO:0000256" key="9">
    <source>
        <dbReference type="ARBA" id="ARBA00023065"/>
    </source>
</evidence>
<dbReference type="InterPro" id="IPR036942">
    <property type="entry name" value="Beta-barrel_TonB_sf"/>
</dbReference>
<evidence type="ECO:0000256" key="2">
    <source>
        <dbReference type="ARBA" id="ARBA00009810"/>
    </source>
</evidence>
<reference evidence="18 19" key="1">
    <citation type="submission" date="2018-10" db="EMBL/GenBank/DDBJ databases">
        <title>Draft genome of Cortibacter populi DSM10536.</title>
        <authorList>
            <person name="Bernier A.-M."/>
            <person name="Bernard K."/>
        </authorList>
    </citation>
    <scope>NUCLEOTIDE SEQUENCE [LARGE SCALE GENOMIC DNA]</scope>
    <source>
        <strain evidence="18 19">DSM 105136</strain>
    </source>
</reference>
<gene>
    <name evidence="18" type="ORF">D8I35_15460</name>
</gene>
<feature type="domain" description="TonB-dependent receptor-like beta-barrel" evidence="16">
    <location>
        <begin position="258"/>
        <end position="649"/>
    </location>
</feature>
<dbReference type="GO" id="GO:0015344">
    <property type="term" value="F:siderophore uptake transmembrane transporter activity"/>
    <property type="evidence" value="ECO:0007669"/>
    <property type="project" value="TreeGrafter"/>
</dbReference>
<dbReference type="InterPro" id="IPR037066">
    <property type="entry name" value="Plug_dom_sf"/>
</dbReference>
<dbReference type="Proteomes" id="UP000278006">
    <property type="component" value="Unassembled WGS sequence"/>
</dbReference>
<dbReference type="CDD" id="cd01347">
    <property type="entry name" value="ligand_gated_channel"/>
    <property type="match status" value="1"/>
</dbReference>
<dbReference type="PANTHER" id="PTHR32552">
    <property type="entry name" value="FERRICHROME IRON RECEPTOR-RELATED"/>
    <property type="match status" value="1"/>
</dbReference>
<accession>A0A3M6QPK2</accession>
<evidence type="ECO:0000256" key="4">
    <source>
        <dbReference type="ARBA" id="ARBA00022452"/>
    </source>
</evidence>
<evidence type="ECO:0000256" key="11">
    <source>
        <dbReference type="ARBA" id="ARBA00023136"/>
    </source>
</evidence>
<comment type="similarity">
    <text evidence="2 14 15">Belongs to the TonB-dependent receptor family.</text>
</comment>
<evidence type="ECO:0000313" key="19">
    <source>
        <dbReference type="Proteomes" id="UP000278006"/>
    </source>
</evidence>
<evidence type="ECO:0000256" key="10">
    <source>
        <dbReference type="ARBA" id="ARBA00023077"/>
    </source>
</evidence>
<comment type="subcellular location">
    <subcellularLocation>
        <location evidence="1 14">Cell outer membrane</location>
        <topology evidence="1 14">Multi-pass membrane protein</topology>
    </subcellularLocation>
</comment>
<dbReference type="Gene3D" id="2.40.170.20">
    <property type="entry name" value="TonB-dependent receptor, beta-barrel domain"/>
    <property type="match status" value="1"/>
</dbReference>
<evidence type="ECO:0000259" key="16">
    <source>
        <dbReference type="Pfam" id="PF00593"/>
    </source>
</evidence>
<keyword evidence="9" id="KW-0406">Ion transport</keyword>
<dbReference type="OrthoDB" id="9760620at2"/>
<evidence type="ECO:0000256" key="7">
    <source>
        <dbReference type="ARBA" id="ARBA00022729"/>
    </source>
</evidence>
<evidence type="ECO:0000256" key="1">
    <source>
        <dbReference type="ARBA" id="ARBA00004571"/>
    </source>
</evidence>
<evidence type="ECO:0000256" key="15">
    <source>
        <dbReference type="RuleBase" id="RU003357"/>
    </source>
</evidence>
<keyword evidence="19" id="KW-1185">Reference proteome</keyword>
<keyword evidence="11 14" id="KW-0472">Membrane</keyword>
<evidence type="ECO:0000256" key="14">
    <source>
        <dbReference type="PROSITE-ProRule" id="PRU01360"/>
    </source>
</evidence>
<proteinExistence type="inferred from homology"/>
<dbReference type="GO" id="GO:0009279">
    <property type="term" value="C:cell outer membrane"/>
    <property type="evidence" value="ECO:0007669"/>
    <property type="project" value="UniProtKB-SubCell"/>
</dbReference>
<dbReference type="Pfam" id="PF07715">
    <property type="entry name" value="Plug"/>
    <property type="match status" value="1"/>
</dbReference>
<evidence type="ECO:0000256" key="3">
    <source>
        <dbReference type="ARBA" id="ARBA00022448"/>
    </source>
</evidence>
<keyword evidence="6 14" id="KW-0812">Transmembrane</keyword>
<sequence length="687" mass="74249">MAAAAAQPLAEVPMLGEVAVTATRQNDSVWEAPASVQVLGGEAFANGLGVNLSEGLGRVPGLQVQNRQNHAQDLQIIMRGFGARSTFGVRGIRIYVDGIPATMPDGQSQTSNIDLASLGRVEALNGPFSALYGNASGGVLQMETEQGHQPATLSVSTTFGSDGARRLGLKAQGARDVVQGVQDYVLSATRFETDGYRRHSQAERGIANARLGIGLADGSTLKLVANHVDISAQDPLGLSRGQMEADPRSVAAVAEQFDTRKTVHQSQAGLVWDKRLDADNQLRAVVYLGDRKTRQYQAIPLAPQQNNAGHAGGVIDLGRRYGGAELRLTSAQQWAGRDVLLVAGLAYDRLREDRRGYGNYRQSGGDTVYGVLGGLRRNERNTVWNLDPYVQASLLLAPRWTLDAGLRHSHVRFDSRDHYLANGDDSGSARYRAWLPSAALRWQASEALNVYVSAGRGFETPTVTELSYRADQTQGLNLDLQPARSTNWEVGAKWRAASGGLATAALFRTDTEDEIVSAGSRNGRSSFRNAGKTRRSGLELAWSQPLATHARLDLAYTWLKAQYRTAAAGDPWQVGNRLPGVPRQSAYAALGWAPPQGWQAGIELRHQGDIQVDDVNSDAAAAYTVLGASAGYVWRMGVWEWRAFARLDNALDKRYAGSIIVNDGNGRFFEPAPGRNWSAGVTASWAF</sequence>
<dbReference type="AlphaFoldDB" id="A0A3M6QPK2"/>
<evidence type="ECO:0000256" key="5">
    <source>
        <dbReference type="ARBA" id="ARBA00022496"/>
    </source>
</evidence>
<evidence type="ECO:0000256" key="6">
    <source>
        <dbReference type="ARBA" id="ARBA00022692"/>
    </source>
</evidence>
<dbReference type="InterPro" id="IPR039426">
    <property type="entry name" value="TonB-dep_rcpt-like"/>
</dbReference>
<name>A0A3M6QPK2_9BURK</name>
<keyword evidence="13 14" id="KW-0998">Cell outer membrane</keyword>
<dbReference type="SUPFAM" id="SSF56935">
    <property type="entry name" value="Porins"/>
    <property type="match status" value="1"/>
</dbReference>
<comment type="caution">
    <text evidence="18">The sequence shown here is derived from an EMBL/GenBank/DDBJ whole genome shotgun (WGS) entry which is preliminary data.</text>
</comment>
<dbReference type="EMBL" id="RDQO01000005">
    <property type="protein sequence ID" value="RMX04332.1"/>
    <property type="molecule type" value="Genomic_DNA"/>
</dbReference>
<keyword evidence="3 14" id="KW-0813">Transport</keyword>
<protein>
    <submittedName>
        <fullName evidence="18">TonB-dependent receptor</fullName>
    </submittedName>
</protein>
<dbReference type="Gene3D" id="2.170.130.10">
    <property type="entry name" value="TonB-dependent receptor, plug domain"/>
    <property type="match status" value="1"/>
</dbReference>
<dbReference type="PROSITE" id="PS52016">
    <property type="entry name" value="TONB_DEPENDENT_REC_3"/>
    <property type="match status" value="1"/>
</dbReference>
<feature type="domain" description="TonB-dependent receptor plug" evidence="17">
    <location>
        <begin position="31"/>
        <end position="139"/>
    </location>
</feature>
<organism evidence="18 19">
    <name type="scientific">Corticibacter populi</name>
    <dbReference type="NCBI Taxonomy" id="1550736"/>
    <lineage>
        <taxon>Bacteria</taxon>
        <taxon>Pseudomonadati</taxon>
        <taxon>Pseudomonadota</taxon>
        <taxon>Betaproteobacteria</taxon>
        <taxon>Burkholderiales</taxon>
        <taxon>Comamonadaceae</taxon>
        <taxon>Corticibacter</taxon>
    </lineage>
</organism>